<sequence>LAPQRAALEAAKHRAKYKAAVESYLEELVVRRELSDNFCHYTPNYDSLDCAAAWARESLDKHRVDKREFIYTR</sequence>
<evidence type="ECO:0000313" key="2">
    <source>
        <dbReference type="Proteomes" id="UP000236333"/>
    </source>
</evidence>
<dbReference type="PANTHER" id="PTHR10211:SF0">
    <property type="entry name" value="DEOXYRIBODIPYRIMIDINE PHOTO-LYASE"/>
    <property type="match status" value="1"/>
</dbReference>
<keyword evidence="2" id="KW-1185">Reference proteome</keyword>
<reference evidence="1 2" key="1">
    <citation type="journal article" date="2017" name="Mol. Biol. Evol.">
        <title>The 4-celled Tetrabaena socialis nuclear genome reveals the essential components for genetic control of cell number at the origin of multicellularity in the volvocine lineage.</title>
        <authorList>
            <person name="Featherston J."/>
            <person name="Arakaki Y."/>
            <person name="Hanschen E.R."/>
            <person name="Ferris P.J."/>
            <person name="Michod R.E."/>
            <person name="Olson B.J.S.C."/>
            <person name="Nozaki H."/>
            <person name="Durand P.M."/>
        </authorList>
    </citation>
    <scope>NUCLEOTIDE SEQUENCE [LARGE SCALE GENOMIC DNA]</scope>
    <source>
        <strain evidence="1 2">NIES-571</strain>
    </source>
</reference>
<feature type="non-terminal residue" evidence="1">
    <location>
        <position position="1"/>
    </location>
</feature>
<dbReference type="Proteomes" id="UP000236333">
    <property type="component" value="Unassembled WGS sequence"/>
</dbReference>
<dbReference type="InterPro" id="IPR036134">
    <property type="entry name" value="Crypto/Photolyase_FAD-like_sf"/>
</dbReference>
<keyword evidence="1" id="KW-0456">Lyase</keyword>
<dbReference type="AlphaFoldDB" id="A0A2J7ZFG3"/>
<dbReference type="Gene3D" id="1.25.40.80">
    <property type="match status" value="1"/>
</dbReference>
<dbReference type="GO" id="GO:0003904">
    <property type="term" value="F:deoxyribodipyrimidine photo-lyase activity"/>
    <property type="evidence" value="ECO:0007669"/>
    <property type="project" value="TreeGrafter"/>
</dbReference>
<proteinExistence type="predicted"/>
<organism evidence="1 2">
    <name type="scientific">Tetrabaena socialis</name>
    <dbReference type="NCBI Taxonomy" id="47790"/>
    <lineage>
        <taxon>Eukaryota</taxon>
        <taxon>Viridiplantae</taxon>
        <taxon>Chlorophyta</taxon>
        <taxon>core chlorophytes</taxon>
        <taxon>Chlorophyceae</taxon>
        <taxon>CS clade</taxon>
        <taxon>Chlamydomonadales</taxon>
        <taxon>Tetrabaenaceae</taxon>
        <taxon>Tetrabaena</taxon>
    </lineage>
</organism>
<dbReference type="InterPro" id="IPR052219">
    <property type="entry name" value="Photolyase_Class-2"/>
</dbReference>
<evidence type="ECO:0000313" key="1">
    <source>
        <dbReference type="EMBL" id="PNG99006.1"/>
    </source>
</evidence>
<dbReference type="GO" id="GO:0000719">
    <property type="term" value="P:photoreactive repair"/>
    <property type="evidence" value="ECO:0007669"/>
    <property type="project" value="TreeGrafter"/>
</dbReference>
<protein>
    <submittedName>
        <fullName evidence="1">Deoxyribodipyrimidine photo-lyase</fullName>
    </submittedName>
</protein>
<dbReference type="SUPFAM" id="SSF48173">
    <property type="entry name" value="Cryptochrome/photolyase FAD-binding domain"/>
    <property type="match status" value="1"/>
</dbReference>
<name>A0A2J7ZFG3_9CHLO</name>
<dbReference type="PANTHER" id="PTHR10211">
    <property type="entry name" value="DEOXYRIBODIPYRIMIDINE PHOTOLYASE"/>
    <property type="match status" value="1"/>
</dbReference>
<gene>
    <name evidence="1" type="ORF">TSOC_015224</name>
</gene>
<comment type="caution">
    <text evidence="1">The sequence shown here is derived from an EMBL/GenBank/DDBJ whole genome shotgun (WGS) entry which is preliminary data.</text>
</comment>
<dbReference type="OrthoDB" id="496749at2759"/>
<accession>A0A2J7ZFG3</accession>
<dbReference type="EMBL" id="PGGS01004540">
    <property type="protein sequence ID" value="PNG99006.1"/>
    <property type="molecule type" value="Genomic_DNA"/>
</dbReference>